<feature type="region of interest" description="Disordered" evidence="1">
    <location>
        <begin position="25"/>
        <end position="59"/>
    </location>
</feature>
<feature type="compositionally biased region" description="Polar residues" evidence="1">
    <location>
        <begin position="102"/>
        <end position="123"/>
    </location>
</feature>
<gene>
    <name evidence="2" type="ORF">BE15_08730</name>
</gene>
<sequence length="123" mass="13575">MLVLNERMWFTPRETNRWLESMKPSTFSRMAASSRRSDVSSSASSGTCRKTKSGSSGRFWSKALTNCTSSVVLLSTGWQEPQVRPLPSNVSWKKTPAPAQMSWETSPATTRGSSAHSASRSTR</sequence>
<evidence type="ECO:0000313" key="3">
    <source>
        <dbReference type="Proteomes" id="UP000075260"/>
    </source>
</evidence>
<dbReference type="RefSeq" id="WP_061608889.1">
    <property type="nucleotide sequence ID" value="NZ_JEMA01000533.1"/>
</dbReference>
<proteinExistence type="predicted"/>
<accession>A0A150QLE3</accession>
<evidence type="ECO:0000256" key="1">
    <source>
        <dbReference type="SAM" id="MobiDB-lite"/>
    </source>
</evidence>
<feature type="region of interest" description="Disordered" evidence="1">
    <location>
        <begin position="81"/>
        <end position="123"/>
    </location>
</feature>
<evidence type="ECO:0000313" key="2">
    <source>
        <dbReference type="EMBL" id="KYF68770.1"/>
    </source>
</evidence>
<dbReference type="AlphaFoldDB" id="A0A150QLE3"/>
<protein>
    <submittedName>
        <fullName evidence="2">Uncharacterized protein</fullName>
    </submittedName>
</protein>
<name>A0A150QLE3_SORCE</name>
<dbReference type="EMBL" id="JEMA01000533">
    <property type="protein sequence ID" value="KYF68770.1"/>
    <property type="molecule type" value="Genomic_DNA"/>
</dbReference>
<organism evidence="2 3">
    <name type="scientific">Sorangium cellulosum</name>
    <name type="common">Polyangium cellulosum</name>
    <dbReference type="NCBI Taxonomy" id="56"/>
    <lineage>
        <taxon>Bacteria</taxon>
        <taxon>Pseudomonadati</taxon>
        <taxon>Myxococcota</taxon>
        <taxon>Polyangia</taxon>
        <taxon>Polyangiales</taxon>
        <taxon>Polyangiaceae</taxon>
        <taxon>Sorangium</taxon>
    </lineage>
</organism>
<reference evidence="2 3" key="1">
    <citation type="submission" date="2014-02" db="EMBL/GenBank/DDBJ databases">
        <title>The small core and large imbalanced accessory genome model reveals a collaborative survival strategy of Sorangium cellulosum strains in nature.</title>
        <authorList>
            <person name="Han K."/>
            <person name="Peng R."/>
            <person name="Blom J."/>
            <person name="Li Y.-Z."/>
        </authorList>
    </citation>
    <scope>NUCLEOTIDE SEQUENCE [LARGE SCALE GENOMIC DNA]</scope>
    <source>
        <strain evidence="2 3">So0008-312</strain>
    </source>
</reference>
<dbReference type="Proteomes" id="UP000075260">
    <property type="component" value="Unassembled WGS sequence"/>
</dbReference>
<comment type="caution">
    <text evidence="2">The sequence shown here is derived from an EMBL/GenBank/DDBJ whole genome shotgun (WGS) entry which is preliminary data.</text>
</comment>
<feature type="compositionally biased region" description="Low complexity" evidence="1">
    <location>
        <begin position="25"/>
        <end position="45"/>
    </location>
</feature>